<organism evidence="9 10">
    <name type="scientific">Arcticibacter pallidicorallinus</name>
    <dbReference type="NCBI Taxonomy" id="1259464"/>
    <lineage>
        <taxon>Bacteria</taxon>
        <taxon>Pseudomonadati</taxon>
        <taxon>Bacteroidota</taxon>
        <taxon>Sphingobacteriia</taxon>
        <taxon>Sphingobacteriales</taxon>
        <taxon>Sphingobacteriaceae</taxon>
        <taxon>Arcticibacter</taxon>
    </lineage>
</organism>
<dbReference type="RefSeq" id="WP_106293696.1">
    <property type="nucleotide sequence ID" value="NZ_PVTH01000007.1"/>
</dbReference>
<dbReference type="PANTHER" id="PTHR43390">
    <property type="entry name" value="SIGNAL PEPTIDASE I"/>
    <property type="match status" value="1"/>
</dbReference>
<evidence type="ECO:0000256" key="4">
    <source>
        <dbReference type="ARBA" id="ARBA00019232"/>
    </source>
</evidence>
<feature type="active site" evidence="6">
    <location>
        <position position="252"/>
    </location>
</feature>
<dbReference type="SUPFAM" id="SSF51306">
    <property type="entry name" value="LexA/Signal peptidase"/>
    <property type="match status" value="1"/>
</dbReference>
<dbReference type="GO" id="GO:0006465">
    <property type="term" value="P:signal peptide processing"/>
    <property type="evidence" value="ECO:0007669"/>
    <property type="project" value="InterPro"/>
</dbReference>
<dbReference type="Pfam" id="PF10502">
    <property type="entry name" value="Peptidase_S26"/>
    <property type="match status" value="2"/>
</dbReference>
<dbReference type="PROSITE" id="PS00761">
    <property type="entry name" value="SPASE_I_3"/>
    <property type="match status" value="1"/>
</dbReference>
<dbReference type="GO" id="GO:0009003">
    <property type="term" value="F:signal peptidase activity"/>
    <property type="evidence" value="ECO:0007669"/>
    <property type="project" value="UniProtKB-EC"/>
</dbReference>
<gene>
    <name evidence="9" type="ORF">B0I27_10724</name>
</gene>
<feature type="transmembrane region" description="Helical" evidence="7">
    <location>
        <begin position="136"/>
        <end position="157"/>
    </location>
</feature>
<dbReference type="InterPro" id="IPR000223">
    <property type="entry name" value="Pept_S26A_signal_pept_1"/>
</dbReference>
<evidence type="ECO:0000259" key="8">
    <source>
        <dbReference type="Pfam" id="PF10502"/>
    </source>
</evidence>
<name>A0A2T0U0L4_9SPHI</name>
<evidence type="ECO:0000256" key="5">
    <source>
        <dbReference type="ARBA" id="ARBA00022801"/>
    </source>
</evidence>
<keyword evidence="7" id="KW-0645">Protease</keyword>
<dbReference type="InterPro" id="IPR036286">
    <property type="entry name" value="LexA/Signal_pep-like_sf"/>
</dbReference>
<accession>A0A2T0U0L4</accession>
<dbReference type="GO" id="GO:0016020">
    <property type="term" value="C:membrane"/>
    <property type="evidence" value="ECO:0007669"/>
    <property type="project" value="UniProtKB-SubCell"/>
</dbReference>
<keyword evidence="7" id="KW-0472">Membrane</keyword>
<dbReference type="Proteomes" id="UP000238034">
    <property type="component" value="Unassembled WGS sequence"/>
</dbReference>
<dbReference type="Gene3D" id="2.10.109.10">
    <property type="entry name" value="Umud Fragment, subunit A"/>
    <property type="match status" value="2"/>
</dbReference>
<comment type="caution">
    <text evidence="9">The sequence shown here is derived from an EMBL/GenBank/DDBJ whole genome shotgun (WGS) entry which is preliminary data.</text>
</comment>
<dbReference type="NCBIfam" id="TIGR02227">
    <property type="entry name" value="sigpep_I_bact"/>
    <property type="match status" value="2"/>
</dbReference>
<evidence type="ECO:0000256" key="7">
    <source>
        <dbReference type="RuleBase" id="RU362042"/>
    </source>
</evidence>
<keyword evidence="7" id="KW-1133">Transmembrane helix</keyword>
<keyword evidence="5 7" id="KW-0378">Hydrolase</keyword>
<feature type="transmembrane region" description="Helical" evidence="7">
    <location>
        <begin position="54"/>
        <end position="73"/>
    </location>
</feature>
<evidence type="ECO:0000256" key="1">
    <source>
        <dbReference type="ARBA" id="ARBA00000677"/>
    </source>
</evidence>
<reference evidence="9 10" key="1">
    <citation type="submission" date="2018-03" db="EMBL/GenBank/DDBJ databases">
        <title>Genomic Encyclopedia of Type Strains, Phase III (KMG-III): the genomes of soil and plant-associated and newly described type strains.</title>
        <authorList>
            <person name="Whitman W."/>
        </authorList>
    </citation>
    <scope>NUCLEOTIDE SEQUENCE [LARGE SCALE GENOMIC DNA]</scope>
    <source>
        <strain evidence="9 10">CGMCC 1.9313</strain>
    </source>
</reference>
<comment type="similarity">
    <text evidence="2 7">Belongs to the peptidase S26 family.</text>
</comment>
<feature type="transmembrane region" description="Helical" evidence="7">
    <location>
        <begin position="85"/>
        <end position="104"/>
    </location>
</feature>
<dbReference type="InterPro" id="IPR019533">
    <property type="entry name" value="Peptidase_S26"/>
</dbReference>
<dbReference type="PRINTS" id="PR00727">
    <property type="entry name" value="LEADERPTASE"/>
</dbReference>
<comment type="catalytic activity">
    <reaction evidence="1 7">
        <text>Cleavage of hydrophobic, N-terminal signal or leader sequences from secreted and periplasmic proteins.</text>
        <dbReference type="EC" id="3.4.21.89"/>
    </reaction>
</comment>
<dbReference type="AlphaFoldDB" id="A0A2T0U0L4"/>
<dbReference type="InterPro" id="IPR019758">
    <property type="entry name" value="Pept_S26A_signal_pept_1_CS"/>
</dbReference>
<evidence type="ECO:0000256" key="6">
    <source>
        <dbReference type="PIRSR" id="PIRSR600223-1"/>
    </source>
</evidence>
<feature type="domain" description="Peptidase S26" evidence="8">
    <location>
        <begin position="420"/>
        <end position="456"/>
    </location>
</feature>
<feature type="transmembrane region" description="Helical" evidence="7">
    <location>
        <begin position="6"/>
        <end position="25"/>
    </location>
</feature>
<dbReference type="PANTHER" id="PTHR43390:SF1">
    <property type="entry name" value="CHLOROPLAST PROCESSING PEPTIDASE"/>
    <property type="match status" value="1"/>
</dbReference>
<sequence>MENTGIWLLIVILIILTHVGMWKLFEKANRKGWEALVPIYNLVVMLKITGRPLWWIVLLLIPVINVIVWLGLAVDFAKSYGKTSFLSHVAAVVLPFIVFPLWGFDNNVVYLGQSATDEFRKKHPYRKSAAREWGDAIIFAVVAATLIRSFLLEAYTIPTGSMEKSLLIGDFLFVSKVNYGARVPMTPVAFPFAHHTMPITGTKAYWEGLKIDYHRLPALEEIERNDVVVFNYPMEADSPFYRPVDKRENYIKRCIGIGGDTIRIINAQVYVNGKKGINPEFGQKYHLVVSDGTDFNPQRLMDMNIDAQRQSEVEYLFNMTEAQAAEIKGWANVRDVRPYIQPTSVVDTDVFPKDPRFMWNIDNLGPIVIPKKGWTVKLDSTNIPIYRRAIEGYEGNKIELRGASDLLINGQPATSYTFKMDYYWMMGDNRDNSLDSRFWGFVPEDHIVGKALFVWMSWSERGSFLSKIRWNRLFMGIK</sequence>
<dbReference type="CDD" id="cd06530">
    <property type="entry name" value="S26_SPase_I"/>
    <property type="match status" value="2"/>
</dbReference>
<evidence type="ECO:0000313" key="9">
    <source>
        <dbReference type="EMBL" id="PRY51439.1"/>
    </source>
</evidence>
<comment type="caution">
    <text evidence="7">Lacks conserved residue(s) required for the propagation of feature annotation.</text>
</comment>
<evidence type="ECO:0000256" key="2">
    <source>
        <dbReference type="ARBA" id="ARBA00009370"/>
    </source>
</evidence>
<feature type="active site" evidence="6">
    <location>
        <position position="161"/>
    </location>
</feature>
<comment type="subcellular location">
    <subcellularLocation>
        <location evidence="7">Membrane</location>
        <topology evidence="7">Single-pass type II membrane protein</topology>
    </subcellularLocation>
</comment>
<keyword evidence="10" id="KW-1185">Reference proteome</keyword>
<keyword evidence="7" id="KW-0812">Transmembrane</keyword>
<protein>
    <recommendedName>
        <fullName evidence="4 7">Signal peptidase I</fullName>
        <ecNumber evidence="3 7">3.4.21.89</ecNumber>
    </recommendedName>
</protein>
<proteinExistence type="inferred from homology"/>
<dbReference type="Pfam" id="PF18936">
    <property type="entry name" value="DUF5684"/>
    <property type="match status" value="1"/>
</dbReference>
<feature type="domain" description="Peptidase S26" evidence="8">
    <location>
        <begin position="131"/>
        <end position="276"/>
    </location>
</feature>
<dbReference type="EMBL" id="PVTH01000007">
    <property type="protein sequence ID" value="PRY51439.1"/>
    <property type="molecule type" value="Genomic_DNA"/>
</dbReference>
<dbReference type="GO" id="GO:0004252">
    <property type="term" value="F:serine-type endopeptidase activity"/>
    <property type="evidence" value="ECO:0007669"/>
    <property type="project" value="InterPro"/>
</dbReference>
<dbReference type="OrthoDB" id="9802919at2"/>
<evidence type="ECO:0000256" key="3">
    <source>
        <dbReference type="ARBA" id="ARBA00013208"/>
    </source>
</evidence>
<dbReference type="EC" id="3.4.21.89" evidence="3 7"/>
<evidence type="ECO:0000313" key="10">
    <source>
        <dbReference type="Proteomes" id="UP000238034"/>
    </source>
</evidence>
<dbReference type="InterPro" id="IPR043739">
    <property type="entry name" value="DUF5684"/>
</dbReference>